<evidence type="ECO:0000256" key="2">
    <source>
        <dbReference type="ARBA" id="ARBA00005186"/>
    </source>
</evidence>
<feature type="domain" description="Cellulose synthase operon C C-terminal" evidence="8">
    <location>
        <begin position="810"/>
        <end position="1165"/>
    </location>
</feature>
<dbReference type="InterPro" id="IPR011990">
    <property type="entry name" value="TPR-like_helical_dom_sf"/>
</dbReference>
<dbReference type="SMART" id="SM00028">
    <property type="entry name" value="TPR"/>
    <property type="match status" value="7"/>
</dbReference>
<dbReference type="SUPFAM" id="SSF103515">
    <property type="entry name" value="Autotransporter"/>
    <property type="match status" value="1"/>
</dbReference>
<dbReference type="RefSeq" id="WP_090211961.1">
    <property type="nucleotide sequence ID" value="NZ_LT629780.1"/>
</dbReference>
<dbReference type="InterPro" id="IPR036709">
    <property type="entry name" value="Autotransporte_beta_dom_sf"/>
</dbReference>
<accession>A0A1H2EFV7</accession>
<dbReference type="SUPFAM" id="SSF56935">
    <property type="entry name" value="Porins"/>
    <property type="match status" value="1"/>
</dbReference>
<dbReference type="STRING" id="1245526.SAMN05216580_0567"/>
<proteinExistence type="predicted"/>
<sequence>MHKKRELGCLLLVLGTAPFLLAAQPDERQRQAELLLERVRTGEARQRDDLVRDALTRLQQLAPDSAEGQLAALRLALREQDGARAEQWLQRLRAAAPNSPQLHQGEALLRLSQPQGQQQLQQARLLGAAGRRDEALVAYDALFAGHPPSLELALEYWQQRGAVDGQRPLAITYLQALDRQYPGSAALRRQLASLLFAESRDDEAIQVLRRMGSDPAARAAAMQREFDQLRERAPSRASAAAWQSFLEHYPDAPQRAEASAELQRQRALLANPGWQAGQRGEALLEAGRNAEAAAQLQAALRAFPQDGGWHGALGLAQIRLGQREAAERSLRNALRWDQDSRRIDKWQDLQASNRYWMTLQRGSEALAAGRIDQADALYRQARRQQPREVNALLGLSDVAQARGAGAEAERLLLQARTLEPGNEEVLRKLLVLYQQQSPDKARAWLDALPPAQQQRFAAQRRALQLNDLRRRGEAAQNARDWAQASSLLGQAQTLDPDDPWLAYQLAASLREQQRHAESDAAFARLLARQGGNPTARYAHGLHLAASGRDASALNSLEAIPRGQWTADMHALAERLERRYLRARAEALRSAGQEPAAIALLQREAGTAPLPQDDLLLIADWAQQRNDHREALRLYAQALQRDPAQADARLGQIESWLALGETARARQALQQGEPQFAAEQINARRRLANAWAAVGEPQRARAQFAQLATEQRAPDALLHRDHARLLASIQPQRALDSYARAMGDAGLLAPGASSLRDDRALTMASRARDEDDWLRRSLRSDVDSLYQRENPTLRVQHDYAWRSDDVTPGLSDLTTQTTIVQADWPLAGGQAFARVEQVDMDAGRFDTDAAGLHTEGFGTCNFQGRDSSGSFQALAGCAGGGQRDSGAAFAVGWRNERLAVDLGRSPQGFEVGNWLGGVSYDWDYAGLGWSLTVSRRPLSNSLLSYAGVVDPRTGIRWGGVTANGASLGLSYDQGGAHGVWAQVGQHWLRGKNVADNQRTTLMAGYYYKLIDRADQRLRTGLTGIYWSYDKDLGDYYLGQGGYYSPQRYVSLGVPVSYAWRNADWSVLLEGSLSWSQARSDASERYPLHSLIAGPLAELNGQSAPALFPLDNFATAGDRSSAVGYRVNALVERRLSDHWIVGAGLTLQRSEDYAPNHALLYLRYSFEPWQGNLRMAPEPLIPYADFK</sequence>
<feature type="signal peptide" evidence="7">
    <location>
        <begin position="1"/>
        <end position="22"/>
    </location>
</feature>
<evidence type="ECO:0000259" key="8">
    <source>
        <dbReference type="Pfam" id="PF05420"/>
    </source>
</evidence>
<dbReference type="OrthoDB" id="174989at2"/>
<dbReference type="UniPathway" id="UPA00694"/>
<dbReference type="PANTHER" id="PTHR12558">
    <property type="entry name" value="CELL DIVISION CYCLE 16,23,27"/>
    <property type="match status" value="1"/>
</dbReference>
<evidence type="ECO:0000256" key="7">
    <source>
        <dbReference type="SAM" id="SignalP"/>
    </source>
</evidence>
<keyword evidence="10" id="KW-1185">Reference proteome</keyword>
<dbReference type="PANTHER" id="PTHR12558:SF13">
    <property type="entry name" value="CELL DIVISION CYCLE PROTEIN 27 HOMOLOG"/>
    <property type="match status" value="1"/>
</dbReference>
<evidence type="ECO:0000256" key="4">
    <source>
        <dbReference type="ARBA" id="ARBA00022737"/>
    </source>
</evidence>
<name>A0A1H2EFV7_9GAMM</name>
<dbReference type="GO" id="GO:0030244">
    <property type="term" value="P:cellulose biosynthetic process"/>
    <property type="evidence" value="ECO:0007669"/>
    <property type="project" value="UniProtKB-KW"/>
</dbReference>
<keyword evidence="4" id="KW-0677">Repeat</keyword>
<protein>
    <submittedName>
        <fullName evidence="9">Tetratricopeptide repeat-containing protein</fullName>
    </submittedName>
</protein>
<dbReference type="Proteomes" id="UP000243063">
    <property type="component" value="Chromosome I"/>
</dbReference>
<evidence type="ECO:0000256" key="6">
    <source>
        <dbReference type="ARBA" id="ARBA00022916"/>
    </source>
</evidence>
<comment type="function">
    <text evidence="1">Required for maximal bacterial cellulose synthesis.</text>
</comment>
<dbReference type="Pfam" id="PF13432">
    <property type="entry name" value="TPR_16"/>
    <property type="match status" value="1"/>
</dbReference>
<gene>
    <name evidence="9" type="ORF">SAMN05216580_0567</name>
</gene>
<evidence type="ECO:0000256" key="3">
    <source>
        <dbReference type="ARBA" id="ARBA00022729"/>
    </source>
</evidence>
<dbReference type="Pfam" id="PF05420">
    <property type="entry name" value="BCSC_C"/>
    <property type="match status" value="1"/>
</dbReference>
<dbReference type="Pfam" id="PF14559">
    <property type="entry name" value="TPR_19"/>
    <property type="match status" value="2"/>
</dbReference>
<dbReference type="Gene3D" id="1.25.40.10">
    <property type="entry name" value="Tetratricopeptide repeat domain"/>
    <property type="match status" value="5"/>
</dbReference>
<reference evidence="10" key="1">
    <citation type="submission" date="2016-10" db="EMBL/GenBank/DDBJ databases">
        <authorList>
            <person name="Varghese N."/>
            <person name="Submissions S."/>
        </authorList>
    </citation>
    <scope>NUCLEOTIDE SEQUENCE [LARGE SCALE GENOMIC DNA]</scope>
    <source>
        <strain evidence="10">CCTCC 2012022</strain>
    </source>
</reference>
<keyword evidence="6" id="KW-0135">Cellulose biosynthesis</keyword>
<dbReference type="NCBIfam" id="NF008520">
    <property type="entry name" value="PRK11447.1"/>
    <property type="match status" value="1"/>
</dbReference>
<dbReference type="EMBL" id="LT629780">
    <property type="protein sequence ID" value="SDT93899.1"/>
    <property type="molecule type" value="Genomic_DNA"/>
</dbReference>
<dbReference type="InterPro" id="IPR008410">
    <property type="entry name" value="BCSC_C"/>
</dbReference>
<dbReference type="SUPFAM" id="SSF48452">
    <property type="entry name" value="TPR-like"/>
    <property type="match status" value="3"/>
</dbReference>
<evidence type="ECO:0000256" key="5">
    <source>
        <dbReference type="ARBA" id="ARBA00022803"/>
    </source>
</evidence>
<evidence type="ECO:0000313" key="10">
    <source>
        <dbReference type="Proteomes" id="UP000243063"/>
    </source>
</evidence>
<evidence type="ECO:0000256" key="1">
    <source>
        <dbReference type="ARBA" id="ARBA00003476"/>
    </source>
</evidence>
<feature type="chain" id="PRO_5009272970" evidence="7">
    <location>
        <begin position="23"/>
        <end position="1185"/>
    </location>
</feature>
<dbReference type="InterPro" id="IPR019734">
    <property type="entry name" value="TPR_rpt"/>
</dbReference>
<evidence type="ECO:0000313" key="9">
    <source>
        <dbReference type="EMBL" id="SDT93899.1"/>
    </source>
</evidence>
<organism evidence="9 10">
    <name type="scientific">Geopseudomonas guangdongensis</name>
    <dbReference type="NCBI Taxonomy" id="1245526"/>
    <lineage>
        <taxon>Bacteria</taxon>
        <taxon>Pseudomonadati</taxon>
        <taxon>Pseudomonadota</taxon>
        <taxon>Gammaproteobacteria</taxon>
        <taxon>Pseudomonadales</taxon>
        <taxon>Pseudomonadaceae</taxon>
        <taxon>Geopseudomonas</taxon>
    </lineage>
</organism>
<dbReference type="GO" id="GO:0019867">
    <property type="term" value="C:outer membrane"/>
    <property type="evidence" value="ECO:0007669"/>
    <property type="project" value="InterPro"/>
</dbReference>
<comment type="pathway">
    <text evidence="2">Glycan metabolism; bacterial cellulose biosynthesis.</text>
</comment>
<keyword evidence="3 7" id="KW-0732">Signal</keyword>
<dbReference type="AlphaFoldDB" id="A0A1H2EFV7"/>
<keyword evidence="5" id="KW-0802">TPR repeat</keyword>